<dbReference type="AlphaFoldDB" id="A0AAV9AQ15"/>
<keyword evidence="4" id="KW-1185">Reference proteome</keyword>
<dbReference type="Pfam" id="PF00462">
    <property type="entry name" value="Glutaredoxin"/>
    <property type="match status" value="1"/>
</dbReference>
<dbReference type="EMBL" id="JAUJYN010000007">
    <property type="protein sequence ID" value="KAK1266210.1"/>
    <property type="molecule type" value="Genomic_DNA"/>
</dbReference>
<evidence type="ECO:0000313" key="3">
    <source>
        <dbReference type="EMBL" id="KAK1266210.1"/>
    </source>
</evidence>
<dbReference type="Pfam" id="PF23733">
    <property type="entry name" value="GRXCR1-2_C"/>
    <property type="match status" value="1"/>
</dbReference>
<dbReference type="InterPro" id="IPR036249">
    <property type="entry name" value="Thioredoxin-like_sf"/>
</dbReference>
<evidence type="ECO:0000256" key="1">
    <source>
        <dbReference type="SAM" id="MobiDB-lite"/>
    </source>
</evidence>
<dbReference type="PANTHER" id="PTHR45669">
    <property type="entry name" value="GLUTAREDOXIN DOMAIN-CONTAINING CYSTEINE-RICH PROTEIN CG12206-RELATED"/>
    <property type="match status" value="1"/>
</dbReference>
<dbReference type="InterPro" id="IPR002109">
    <property type="entry name" value="Glutaredoxin"/>
</dbReference>
<comment type="caution">
    <text evidence="3">The sequence shown here is derived from an EMBL/GenBank/DDBJ whole genome shotgun (WGS) entry which is preliminary data.</text>
</comment>
<gene>
    <name evidence="3" type="ORF">QJS04_geneDACA000650</name>
</gene>
<dbReference type="Proteomes" id="UP001179952">
    <property type="component" value="Unassembled WGS sequence"/>
</dbReference>
<reference evidence="3" key="1">
    <citation type="journal article" date="2023" name="Nat. Commun.">
        <title>Diploid and tetraploid genomes of Acorus and the evolution of monocots.</title>
        <authorList>
            <person name="Ma L."/>
            <person name="Liu K.W."/>
            <person name="Li Z."/>
            <person name="Hsiao Y.Y."/>
            <person name="Qi Y."/>
            <person name="Fu T."/>
            <person name="Tang G.D."/>
            <person name="Zhang D."/>
            <person name="Sun W.H."/>
            <person name="Liu D.K."/>
            <person name="Li Y."/>
            <person name="Chen G.Z."/>
            <person name="Liu X.D."/>
            <person name="Liao X.Y."/>
            <person name="Jiang Y.T."/>
            <person name="Yu X."/>
            <person name="Hao Y."/>
            <person name="Huang J."/>
            <person name="Zhao X.W."/>
            <person name="Ke S."/>
            <person name="Chen Y.Y."/>
            <person name="Wu W.L."/>
            <person name="Hsu J.L."/>
            <person name="Lin Y.F."/>
            <person name="Huang M.D."/>
            <person name="Li C.Y."/>
            <person name="Huang L."/>
            <person name="Wang Z.W."/>
            <person name="Zhao X."/>
            <person name="Zhong W.Y."/>
            <person name="Peng D.H."/>
            <person name="Ahmad S."/>
            <person name="Lan S."/>
            <person name="Zhang J.S."/>
            <person name="Tsai W.C."/>
            <person name="Van de Peer Y."/>
            <person name="Liu Z.J."/>
        </authorList>
    </citation>
    <scope>NUCLEOTIDE SEQUENCE</scope>
    <source>
        <strain evidence="3">SCP</strain>
    </source>
</reference>
<sequence>MGCTISKQGLHRDNFSRKRSHSKKTPPPRHDPPLNPYQPKTQNRVPKTPTKTPPNEPEMIDTWELMEGLDVTPLHLPKTKPDDRRSFSFDSSVQWTPAPPPPPWLHNVVKPNEDKFDPKVLSTFRKALEQLSPEHGFLVRGASPGPNKESGLVKSMVGVFEREKNRKRKPPSGCEVVLYYTSLRGVRRTYEECCEVRRILRGYGVRVDERDVSMDLGYKEEVRGRGIPAVVVRGEWVGGAEEVRGLHEMGEMEGVLKGVGEVVVGGGGGSCEGCGDVRFVNCGRCYGSCKVFVGAEGGGFERCTDCNENGIVRCPACSC</sequence>
<accession>A0AAV9AQ15</accession>
<proteinExistence type="predicted"/>
<dbReference type="Gene3D" id="3.40.30.10">
    <property type="entry name" value="Glutaredoxin"/>
    <property type="match status" value="1"/>
</dbReference>
<dbReference type="SUPFAM" id="SSF52833">
    <property type="entry name" value="Thioredoxin-like"/>
    <property type="match status" value="1"/>
</dbReference>
<organism evidence="3 4">
    <name type="scientific">Acorus gramineus</name>
    <name type="common">Dwarf sweet flag</name>
    <dbReference type="NCBI Taxonomy" id="55184"/>
    <lineage>
        <taxon>Eukaryota</taxon>
        <taxon>Viridiplantae</taxon>
        <taxon>Streptophyta</taxon>
        <taxon>Embryophyta</taxon>
        <taxon>Tracheophyta</taxon>
        <taxon>Spermatophyta</taxon>
        <taxon>Magnoliopsida</taxon>
        <taxon>Liliopsida</taxon>
        <taxon>Acoraceae</taxon>
        <taxon>Acorus</taxon>
    </lineage>
</organism>
<reference evidence="3" key="2">
    <citation type="submission" date="2023-06" db="EMBL/GenBank/DDBJ databases">
        <authorList>
            <person name="Ma L."/>
            <person name="Liu K.-W."/>
            <person name="Li Z."/>
            <person name="Hsiao Y.-Y."/>
            <person name="Qi Y."/>
            <person name="Fu T."/>
            <person name="Tang G."/>
            <person name="Zhang D."/>
            <person name="Sun W.-H."/>
            <person name="Liu D.-K."/>
            <person name="Li Y."/>
            <person name="Chen G.-Z."/>
            <person name="Liu X.-D."/>
            <person name="Liao X.-Y."/>
            <person name="Jiang Y.-T."/>
            <person name="Yu X."/>
            <person name="Hao Y."/>
            <person name="Huang J."/>
            <person name="Zhao X.-W."/>
            <person name="Ke S."/>
            <person name="Chen Y.-Y."/>
            <person name="Wu W.-L."/>
            <person name="Hsu J.-L."/>
            <person name="Lin Y.-F."/>
            <person name="Huang M.-D."/>
            <person name="Li C.-Y."/>
            <person name="Huang L."/>
            <person name="Wang Z.-W."/>
            <person name="Zhao X."/>
            <person name="Zhong W.-Y."/>
            <person name="Peng D.-H."/>
            <person name="Ahmad S."/>
            <person name="Lan S."/>
            <person name="Zhang J.-S."/>
            <person name="Tsai W.-C."/>
            <person name="Van De Peer Y."/>
            <person name="Liu Z.-J."/>
        </authorList>
    </citation>
    <scope>NUCLEOTIDE SEQUENCE</scope>
    <source>
        <strain evidence="3">SCP</strain>
        <tissue evidence="3">Leaves</tissue>
    </source>
</reference>
<feature type="region of interest" description="Disordered" evidence="1">
    <location>
        <begin position="1"/>
        <end position="61"/>
    </location>
</feature>
<protein>
    <recommendedName>
        <fullName evidence="2">Glutaredoxin domain-containing protein</fullName>
    </recommendedName>
</protein>
<dbReference type="PANTHER" id="PTHR45669:SF30">
    <property type="entry name" value="OS04G0641300 PROTEIN"/>
    <property type="match status" value="1"/>
</dbReference>
<feature type="region of interest" description="Disordered" evidence="1">
    <location>
        <begin position="77"/>
        <end position="103"/>
    </location>
</feature>
<feature type="compositionally biased region" description="Basic residues" evidence="1">
    <location>
        <begin position="17"/>
        <end position="27"/>
    </location>
</feature>
<evidence type="ECO:0000313" key="4">
    <source>
        <dbReference type="Proteomes" id="UP001179952"/>
    </source>
</evidence>
<feature type="domain" description="Glutaredoxin" evidence="2">
    <location>
        <begin position="177"/>
        <end position="237"/>
    </location>
</feature>
<name>A0AAV9AQ15_ACOGR</name>
<dbReference type="PROSITE" id="PS51354">
    <property type="entry name" value="GLUTAREDOXIN_2"/>
    <property type="match status" value="1"/>
</dbReference>
<evidence type="ECO:0000259" key="2">
    <source>
        <dbReference type="Pfam" id="PF00462"/>
    </source>
</evidence>